<reference evidence="4 5" key="1">
    <citation type="submission" date="2018-02" db="EMBL/GenBank/DDBJ databases">
        <title>Jeotgalibacillus proteolyticum sp. nov. a protease producing bacterium isolated from ocean sediments of Laizhou Bay.</title>
        <authorList>
            <person name="Li Y."/>
        </authorList>
    </citation>
    <scope>NUCLEOTIDE SEQUENCE [LARGE SCALE GENOMIC DNA]</scope>
    <source>
        <strain evidence="4 5">22-7</strain>
    </source>
</reference>
<dbReference type="InterPro" id="IPR013078">
    <property type="entry name" value="His_Pase_superF_clade-1"/>
</dbReference>
<evidence type="ECO:0000256" key="3">
    <source>
        <dbReference type="PIRSR" id="PIRSR613078-3"/>
    </source>
</evidence>
<protein>
    <submittedName>
        <fullName evidence="4">Histidine phosphatase family protein</fullName>
    </submittedName>
</protein>
<name>A0A2S5G9F2_9BACL</name>
<evidence type="ECO:0000313" key="5">
    <source>
        <dbReference type="Proteomes" id="UP000239047"/>
    </source>
</evidence>
<feature type="site" description="Transition state stabilizer" evidence="3">
    <location>
        <position position="142"/>
    </location>
</feature>
<dbReference type="Gene3D" id="3.40.50.1240">
    <property type="entry name" value="Phosphoglycerate mutase-like"/>
    <property type="match status" value="1"/>
</dbReference>
<dbReference type="EMBL" id="PREZ01000005">
    <property type="protein sequence ID" value="PPA69554.1"/>
    <property type="molecule type" value="Genomic_DNA"/>
</dbReference>
<dbReference type="RefSeq" id="WP_104058547.1">
    <property type="nucleotide sequence ID" value="NZ_PREZ01000005.1"/>
</dbReference>
<dbReference type="GO" id="GO:0045820">
    <property type="term" value="P:negative regulation of glycolytic process"/>
    <property type="evidence" value="ECO:0007669"/>
    <property type="project" value="TreeGrafter"/>
</dbReference>
<feature type="binding site" evidence="2">
    <location>
        <begin position="143"/>
        <end position="144"/>
    </location>
    <ligand>
        <name>substrate</name>
    </ligand>
</feature>
<dbReference type="GO" id="GO:0004331">
    <property type="term" value="F:fructose-2,6-bisphosphate 2-phosphatase activity"/>
    <property type="evidence" value="ECO:0007669"/>
    <property type="project" value="TreeGrafter"/>
</dbReference>
<dbReference type="PANTHER" id="PTHR46517:SF1">
    <property type="entry name" value="FRUCTOSE-2,6-BISPHOSPHATASE TIGAR"/>
    <property type="match status" value="1"/>
</dbReference>
<sequence>MNTIIYMIRHAKSPFIFGEERTRGLSKEGEIDSKKITDLMSKVKIDVIASSSYRRAIQTIEGIAEQKNIEIYPIEELRERQLKGAYKLPDDEIQNAIKKSYEDLDYFLSGGESIREVQKRSIPVIKSLLNQYKGKTIVIGTHGNIMTIIMNYFNSKYEYDFWKNTTKPDIYKLVFADTRLQDVQRIWK</sequence>
<dbReference type="Pfam" id="PF00300">
    <property type="entry name" value="His_Phos_1"/>
    <property type="match status" value="1"/>
</dbReference>
<proteinExistence type="predicted"/>
<dbReference type="InterPro" id="IPR029033">
    <property type="entry name" value="His_PPase_superfam"/>
</dbReference>
<gene>
    <name evidence="4" type="ORF">C4B60_13480</name>
</gene>
<comment type="caution">
    <text evidence="4">The sequence shown here is derived from an EMBL/GenBank/DDBJ whole genome shotgun (WGS) entry which is preliminary data.</text>
</comment>
<dbReference type="Proteomes" id="UP000239047">
    <property type="component" value="Unassembled WGS sequence"/>
</dbReference>
<evidence type="ECO:0000256" key="2">
    <source>
        <dbReference type="PIRSR" id="PIRSR613078-2"/>
    </source>
</evidence>
<evidence type="ECO:0000313" key="4">
    <source>
        <dbReference type="EMBL" id="PPA69554.1"/>
    </source>
</evidence>
<keyword evidence="5" id="KW-1185">Reference proteome</keyword>
<dbReference type="SUPFAM" id="SSF53254">
    <property type="entry name" value="Phosphoglycerate mutase-like"/>
    <property type="match status" value="1"/>
</dbReference>
<dbReference type="GO" id="GO:0005829">
    <property type="term" value="C:cytosol"/>
    <property type="evidence" value="ECO:0007669"/>
    <property type="project" value="TreeGrafter"/>
</dbReference>
<keyword evidence="1" id="KW-0378">Hydrolase</keyword>
<accession>A0A2S5G9F2</accession>
<dbReference type="GO" id="GO:0043456">
    <property type="term" value="P:regulation of pentose-phosphate shunt"/>
    <property type="evidence" value="ECO:0007669"/>
    <property type="project" value="TreeGrafter"/>
</dbReference>
<dbReference type="OrthoDB" id="2185101at2"/>
<dbReference type="PANTHER" id="PTHR46517">
    <property type="entry name" value="FRUCTOSE-2,6-BISPHOSPHATASE TIGAR"/>
    <property type="match status" value="1"/>
</dbReference>
<dbReference type="CDD" id="cd07067">
    <property type="entry name" value="HP_PGM_like"/>
    <property type="match status" value="1"/>
</dbReference>
<dbReference type="AlphaFoldDB" id="A0A2S5G9F2"/>
<evidence type="ECO:0000256" key="1">
    <source>
        <dbReference type="ARBA" id="ARBA00022801"/>
    </source>
</evidence>
<organism evidence="4 5">
    <name type="scientific">Jeotgalibacillus proteolyticus</name>
    <dbReference type="NCBI Taxonomy" id="2082395"/>
    <lineage>
        <taxon>Bacteria</taxon>
        <taxon>Bacillati</taxon>
        <taxon>Bacillota</taxon>
        <taxon>Bacilli</taxon>
        <taxon>Bacillales</taxon>
        <taxon>Caryophanaceae</taxon>
        <taxon>Jeotgalibacillus</taxon>
    </lineage>
</organism>
<dbReference type="InterPro" id="IPR051695">
    <property type="entry name" value="Phosphoglycerate_Mutase"/>
</dbReference>